<accession>A0A5C6A5Z1</accession>
<dbReference type="EMBL" id="SJPR01000006">
    <property type="protein sequence ID" value="TWT94785.1"/>
    <property type="molecule type" value="Genomic_DNA"/>
</dbReference>
<comment type="caution">
    <text evidence="3">The sequence shown here is derived from an EMBL/GenBank/DDBJ whole genome shotgun (WGS) entry which is preliminary data.</text>
</comment>
<name>A0A5C6A5Z1_9BACT</name>
<feature type="chain" id="PRO_5022658615" evidence="2">
    <location>
        <begin position="19"/>
        <end position="181"/>
    </location>
</feature>
<dbReference type="Proteomes" id="UP000317421">
    <property type="component" value="Unassembled WGS sequence"/>
</dbReference>
<dbReference type="OrthoDB" id="289572at2"/>
<gene>
    <name evidence="3" type="ORF">Pla108_36340</name>
</gene>
<reference evidence="3 4" key="1">
    <citation type="submission" date="2019-02" db="EMBL/GenBank/DDBJ databases">
        <title>Deep-cultivation of Planctomycetes and their phenomic and genomic characterization uncovers novel biology.</title>
        <authorList>
            <person name="Wiegand S."/>
            <person name="Jogler M."/>
            <person name="Boedeker C."/>
            <person name="Pinto D."/>
            <person name="Vollmers J."/>
            <person name="Rivas-Marin E."/>
            <person name="Kohn T."/>
            <person name="Peeters S.H."/>
            <person name="Heuer A."/>
            <person name="Rast P."/>
            <person name="Oberbeckmann S."/>
            <person name="Bunk B."/>
            <person name="Jeske O."/>
            <person name="Meyerdierks A."/>
            <person name="Storesund J.E."/>
            <person name="Kallscheuer N."/>
            <person name="Luecker S."/>
            <person name="Lage O.M."/>
            <person name="Pohl T."/>
            <person name="Merkel B.J."/>
            <person name="Hornburger P."/>
            <person name="Mueller R.-W."/>
            <person name="Bruemmer F."/>
            <person name="Labrenz M."/>
            <person name="Spormann A.M."/>
            <person name="Op Den Camp H."/>
            <person name="Overmann J."/>
            <person name="Amann R."/>
            <person name="Jetten M.S.M."/>
            <person name="Mascher T."/>
            <person name="Medema M.H."/>
            <person name="Devos D.P."/>
            <person name="Kaster A.-K."/>
            <person name="Ovreas L."/>
            <person name="Rohde M."/>
            <person name="Galperin M.Y."/>
            <person name="Jogler C."/>
        </authorList>
    </citation>
    <scope>NUCLEOTIDE SEQUENCE [LARGE SCALE GENOMIC DNA]</scope>
    <source>
        <strain evidence="3 4">Pla108</strain>
    </source>
</reference>
<dbReference type="AlphaFoldDB" id="A0A5C6A5Z1"/>
<dbReference type="PROSITE" id="PS51257">
    <property type="entry name" value="PROKAR_LIPOPROTEIN"/>
    <property type="match status" value="1"/>
</dbReference>
<dbReference type="RefSeq" id="WP_146446334.1">
    <property type="nucleotide sequence ID" value="NZ_SJPR01000006.1"/>
</dbReference>
<sequence precursor="true">MRRLAPLLLLFAAATTLGCGGSLSLPQRLAGDWVGRPESAAERTTREWPTGDLDPDDPEIAAAAAATPPTDLEAFADVRVELRLGDSGDARLTLAGGEPLVGKWKATSVEGRRALLEIGVERTGDEEPTLESRRFDIELLPRGEGFVLREQGADRRFGRLLFLRPGAIKTAADTPPNKSAI</sequence>
<feature type="signal peptide" evidence="2">
    <location>
        <begin position="1"/>
        <end position="18"/>
    </location>
</feature>
<keyword evidence="2" id="KW-0732">Signal</keyword>
<evidence type="ECO:0000313" key="3">
    <source>
        <dbReference type="EMBL" id="TWT94785.1"/>
    </source>
</evidence>
<evidence type="ECO:0000313" key="4">
    <source>
        <dbReference type="Proteomes" id="UP000317421"/>
    </source>
</evidence>
<evidence type="ECO:0000256" key="2">
    <source>
        <dbReference type="SAM" id="SignalP"/>
    </source>
</evidence>
<feature type="region of interest" description="Disordered" evidence="1">
    <location>
        <begin position="36"/>
        <end position="58"/>
    </location>
</feature>
<keyword evidence="4" id="KW-1185">Reference proteome</keyword>
<organism evidence="3 4">
    <name type="scientific">Botrimarina colliarenosi</name>
    <dbReference type="NCBI Taxonomy" id="2528001"/>
    <lineage>
        <taxon>Bacteria</taxon>
        <taxon>Pseudomonadati</taxon>
        <taxon>Planctomycetota</taxon>
        <taxon>Planctomycetia</taxon>
        <taxon>Pirellulales</taxon>
        <taxon>Lacipirellulaceae</taxon>
        <taxon>Botrimarina</taxon>
    </lineage>
</organism>
<evidence type="ECO:0000256" key="1">
    <source>
        <dbReference type="SAM" id="MobiDB-lite"/>
    </source>
</evidence>
<proteinExistence type="predicted"/>
<protein>
    <submittedName>
        <fullName evidence="3">Uncharacterized protein</fullName>
    </submittedName>
</protein>